<dbReference type="AlphaFoldDB" id="A0ABD7SSA6"/>
<dbReference type="EMBL" id="VSIJ01000005">
    <property type="protein sequence ID" value="TXX67417.1"/>
    <property type="molecule type" value="Genomic_DNA"/>
</dbReference>
<evidence type="ECO:0000313" key="1">
    <source>
        <dbReference type="EMBL" id="TXX67417.1"/>
    </source>
</evidence>
<evidence type="ECO:0000313" key="2">
    <source>
        <dbReference type="Proteomes" id="UP000323819"/>
    </source>
</evidence>
<organism evidence="1 2">
    <name type="scientific">Vibrio cholerae</name>
    <dbReference type="NCBI Taxonomy" id="666"/>
    <lineage>
        <taxon>Bacteria</taxon>
        <taxon>Pseudomonadati</taxon>
        <taxon>Pseudomonadota</taxon>
        <taxon>Gammaproteobacteria</taxon>
        <taxon>Vibrionales</taxon>
        <taxon>Vibrionaceae</taxon>
        <taxon>Vibrio</taxon>
    </lineage>
</organism>
<dbReference type="RefSeq" id="WP_148521559.1">
    <property type="nucleotide sequence ID" value="NZ_VSIJ01000005.1"/>
</dbReference>
<gene>
    <name evidence="1" type="ORF">FXF03_02220</name>
</gene>
<protein>
    <submittedName>
        <fullName evidence="1">Uncharacterized protein</fullName>
    </submittedName>
</protein>
<sequence length="76" mass="8647">MTEFDLDKMNEALYKLKDSSVARETAEAAFIQMHRFSNDHLHVQDASGTAQKCEVLSMLIDDMSDEILMHEVENGN</sequence>
<comment type="caution">
    <text evidence="1">The sequence shown here is derived from an EMBL/GenBank/DDBJ whole genome shotgun (WGS) entry which is preliminary data.</text>
</comment>
<dbReference type="Proteomes" id="UP000323819">
    <property type="component" value="Unassembled WGS sequence"/>
</dbReference>
<name>A0ABD7SSA6_VIBCL</name>
<reference evidence="1 2" key="1">
    <citation type="submission" date="2019-06" db="EMBL/GenBank/DDBJ databases">
        <title>Vibrio cholerae phylogeny based on whole-genome sequencing reveals genetic diversity and population strucutre.</title>
        <authorList>
            <person name="Zhiqiu Y."/>
            <person name="Bin L."/>
            <person name="Lingyan J."/>
        </authorList>
    </citation>
    <scope>NUCLEOTIDE SEQUENCE [LARGE SCALE GENOMIC DNA]</scope>
    <source>
        <strain evidence="1 2">N2814</strain>
    </source>
</reference>
<proteinExistence type="predicted"/>
<accession>A0ABD7SSA6</accession>